<gene>
    <name evidence="4" type="ORF">ANE_LOCUS15289</name>
</gene>
<evidence type="ECO:0000259" key="3">
    <source>
        <dbReference type="Pfam" id="PF07714"/>
    </source>
</evidence>
<comment type="caution">
    <text evidence="4">The sequence shown here is derived from an EMBL/GenBank/DDBJ whole genome shotgun (WGS) entry which is preliminary data.</text>
</comment>
<dbReference type="Pfam" id="PF07714">
    <property type="entry name" value="PK_Tyr_Ser-Thr"/>
    <property type="match status" value="1"/>
</dbReference>
<keyword evidence="5" id="KW-1185">Reference proteome</keyword>
<evidence type="ECO:0000313" key="4">
    <source>
        <dbReference type="EMBL" id="VVB04845.1"/>
    </source>
</evidence>
<dbReference type="AlphaFoldDB" id="A0A565BU04"/>
<sequence length="101" mass="11550">MRSVIKARKGNDSSKKLSSKSKQGNREFVVEIGMIFALQHPNLVQLYGCCIEGKEHLLVYDYLRTAVSLATLWFRETKLSLGLANKEQDMRRDCERISLST</sequence>
<dbReference type="GO" id="GO:0016020">
    <property type="term" value="C:membrane"/>
    <property type="evidence" value="ECO:0007669"/>
    <property type="project" value="UniProtKB-SubCell"/>
</dbReference>
<dbReference type="Gene3D" id="3.30.200.20">
    <property type="entry name" value="Phosphorylase Kinase, domain 1"/>
    <property type="match status" value="1"/>
</dbReference>
<dbReference type="GO" id="GO:0004672">
    <property type="term" value="F:protein kinase activity"/>
    <property type="evidence" value="ECO:0007669"/>
    <property type="project" value="InterPro"/>
</dbReference>
<feature type="region of interest" description="Disordered" evidence="2">
    <location>
        <begin position="1"/>
        <end position="23"/>
    </location>
</feature>
<dbReference type="SUPFAM" id="SSF56112">
    <property type="entry name" value="Protein kinase-like (PK-like)"/>
    <property type="match status" value="1"/>
</dbReference>
<protein>
    <recommendedName>
        <fullName evidence="3">Serine-threonine/tyrosine-protein kinase catalytic domain-containing protein</fullName>
    </recommendedName>
</protein>
<reference evidence="4" key="1">
    <citation type="submission" date="2019-07" db="EMBL/GenBank/DDBJ databases">
        <authorList>
            <person name="Dittberner H."/>
        </authorList>
    </citation>
    <scope>NUCLEOTIDE SEQUENCE [LARGE SCALE GENOMIC DNA]</scope>
</reference>
<dbReference type="InterPro" id="IPR011009">
    <property type="entry name" value="Kinase-like_dom_sf"/>
</dbReference>
<dbReference type="InterPro" id="IPR001245">
    <property type="entry name" value="Ser-Thr/Tyr_kinase_cat_dom"/>
</dbReference>
<organism evidence="4 5">
    <name type="scientific">Arabis nemorensis</name>
    <dbReference type="NCBI Taxonomy" id="586526"/>
    <lineage>
        <taxon>Eukaryota</taxon>
        <taxon>Viridiplantae</taxon>
        <taxon>Streptophyta</taxon>
        <taxon>Embryophyta</taxon>
        <taxon>Tracheophyta</taxon>
        <taxon>Spermatophyta</taxon>
        <taxon>Magnoliopsida</taxon>
        <taxon>eudicotyledons</taxon>
        <taxon>Gunneridae</taxon>
        <taxon>Pentapetalae</taxon>
        <taxon>rosids</taxon>
        <taxon>malvids</taxon>
        <taxon>Brassicales</taxon>
        <taxon>Brassicaceae</taxon>
        <taxon>Arabideae</taxon>
        <taxon>Arabis</taxon>
    </lineage>
</organism>
<comment type="subcellular location">
    <subcellularLocation>
        <location evidence="1">Membrane</location>
        <topology evidence="1">Single-pass type I membrane protein</topology>
    </subcellularLocation>
</comment>
<dbReference type="PANTHER" id="PTHR48006:SF60">
    <property type="entry name" value="PROTEIN KINASE DOMAIN-CONTAINING PROTEIN"/>
    <property type="match status" value="1"/>
</dbReference>
<proteinExistence type="predicted"/>
<evidence type="ECO:0000256" key="2">
    <source>
        <dbReference type="SAM" id="MobiDB-lite"/>
    </source>
</evidence>
<feature type="domain" description="Serine-threonine/tyrosine-protein kinase catalytic" evidence="3">
    <location>
        <begin position="15"/>
        <end position="66"/>
    </location>
</feature>
<dbReference type="PANTHER" id="PTHR48006">
    <property type="entry name" value="LEUCINE-RICH REPEAT-CONTAINING PROTEIN DDB_G0281931-RELATED"/>
    <property type="match status" value="1"/>
</dbReference>
<dbReference type="OrthoDB" id="4062651at2759"/>
<dbReference type="InterPro" id="IPR051824">
    <property type="entry name" value="LRR_Rcpt-Like_S/T_Kinase"/>
</dbReference>
<dbReference type="Proteomes" id="UP000489600">
    <property type="component" value="Unassembled WGS sequence"/>
</dbReference>
<accession>A0A565BU04</accession>
<dbReference type="EMBL" id="CABITT030000005">
    <property type="protein sequence ID" value="VVB04845.1"/>
    <property type="molecule type" value="Genomic_DNA"/>
</dbReference>
<evidence type="ECO:0000313" key="5">
    <source>
        <dbReference type="Proteomes" id="UP000489600"/>
    </source>
</evidence>
<evidence type="ECO:0000256" key="1">
    <source>
        <dbReference type="ARBA" id="ARBA00004479"/>
    </source>
</evidence>
<name>A0A565BU04_9BRAS</name>